<name>A0A4Y2HUD5_ARAVE</name>
<evidence type="ECO:0000313" key="2">
    <source>
        <dbReference type="Proteomes" id="UP000499080"/>
    </source>
</evidence>
<comment type="caution">
    <text evidence="1">The sequence shown here is derived from an EMBL/GenBank/DDBJ whole genome shotgun (WGS) entry which is preliminary data.</text>
</comment>
<keyword evidence="2" id="KW-1185">Reference proteome</keyword>
<proteinExistence type="predicted"/>
<organism evidence="1 2">
    <name type="scientific">Araneus ventricosus</name>
    <name type="common">Orbweaver spider</name>
    <name type="synonym">Epeira ventricosa</name>
    <dbReference type="NCBI Taxonomy" id="182803"/>
    <lineage>
        <taxon>Eukaryota</taxon>
        <taxon>Metazoa</taxon>
        <taxon>Ecdysozoa</taxon>
        <taxon>Arthropoda</taxon>
        <taxon>Chelicerata</taxon>
        <taxon>Arachnida</taxon>
        <taxon>Araneae</taxon>
        <taxon>Araneomorphae</taxon>
        <taxon>Entelegynae</taxon>
        <taxon>Araneoidea</taxon>
        <taxon>Araneidae</taxon>
        <taxon>Araneus</taxon>
    </lineage>
</organism>
<reference evidence="1 2" key="1">
    <citation type="journal article" date="2019" name="Sci. Rep.">
        <title>Orb-weaving spider Araneus ventricosus genome elucidates the spidroin gene catalogue.</title>
        <authorList>
            <person name="Kono N."/>
            <person name="Nakamura H."/>
            <person name="Ohtoshi R."/>
            <person name="Moran D.A.P."/>
            <person name="Shinohara A."/>
            <person name="Yoshida Y."/>
            <person name="Fujiwara M."/>
            <person name="Mori M."/>
            <person name="Tomita M."/>
            <person name="Arakawa K."/>
        </authorList>
    </citation>
    <scope>NUCLEOTIDE SEQUENCE [LARGE SCALE GENOMIC DNA]</scope>
</reference>
<dbReference type="EMBL" id="BGPR01002162">
    <property type="protein sequence ID" value="GBM68795.1"/>
    <property type="molecule type" value="Genomic_DNA"/>
</dbReference>
<dbReference type="Proteomes" id="UP000499080">
    <property type="component" value="Unassembled WGS sequence"/>
</dbReference>
<evidence type="ECO:0000313" key="1">
    <source>
        <dbReference type="EMBL" id="GBM68795.1"/>
    </source>
</evidence>
<dbReference type="AlphaFoldDB" id="A0A4Y2HUD5"/>
<sequence length="88" mass="10287">MQLSFQELKEHGASNRRICKVQCVQLLDFCKSKELIERTSSQITGRLWIERFKPKRSQSLVVKIQKWANGSEGRFGEEKMQTNDFTHG</sequence>
<accession>A0A4Y2HUD5</accession>
<protein>
    <submittedName>
        <fullName evidence="1">Uncharacterized protein</fullName>
    </submittedName>
</protein>
<gene>
    <name evidence="1" type="ORF">AVEN_112865_1</name>
</gene>